<evidence type="ECO:0000256" key="2">
    <source>
        <dbReference type="ARBA" id="ARBA00004613"/>
    </source>
</evidence>
<gene>
    <name evidence="13" type="primary">ada2b</name>
</gene>
<evidence type="ECO:0000313" key="13">
    <source>
        <dbReference type="Ensembl" id="ENSCCRP00010013735.1"/>
    </source>
</evidence>
<dbReference type="PANTHER" id="PTHR11409:SF44">
    <property type="entry name" value="ADENOSINE DEAMINASE"/>
    <property type="match status" value="1"/>
</dbReference>
<evidence type="ECO:0000256" key="5">
    <source>
        <dbReference type="ARBA" id="ARBA00022525"/>
    </source>
</evidence>
<dbReference type="InterPro" id="IPR013659">
    <property type="entry name" value="A_deaminase_N"/>
</dbReference>
<comment type="subcellular location">
    <subcellularLocation>
        <location evidence="2">Secreted</location>
    </subcellularLocation>
</comment>
<dbReference type="SUPFAM" id="SSF51556">
    <property type="entry name" value="Metallo-dependent hydrolases"/>
    <property type="match status" value="1"/>
</dbReference>
<dbReference type="Gene3D" id="3.20.20.140">
    <property type="entry name" value="Metal-dependent hydrolases"/>
    <property type="match status" value="2"/>
</dbReference>
<dbReference type="Proteomes" id="UP000694427">
    <property type="component" value="Unplaced"/>
</dbReference>
<evidence type="ECO:0000256" key="6">
    <source>
        <dbReference type="ARBA" id="ARBA00022723"/>
    </source>
</evidence>
<dbReference type="Ensembl" id="ENSCCRT00010014990.1">
    <property type="protein sequence ID" value="ENSCCRP00010013735.1"/>
    <property type="gene ID" value="ENSCCRG00010005831.1"/>
</dbReference>
<keyword evidence="5" id="KW-0964">Secreted</keyword>
<dbReference type="GO" id="GO:0006154">
    <property type="term" value="P:adenosine catabolic process"/>
    <property type="evidence" value="ECO:0007669"/>
    <property type="project" value="InterPro"/>
</dbReference>
<feature type="signal peptide" evidence="10">
    <location>
        <begin position="1"/>
        <end position="30"/>
    </location>
</feature>
<dbReference type="FunFam" id="3.20.20.140:FF:000017">
    <property type="entry name" value="Adenosine deaminase 2"/>
    <property type="match status" value="1"/>
</dbReference>
<dbReference type="Pfam" id="PF08451">
    <property type="entry name" value="A_deaminase_N"/>
    <property type="match status" value="1"/>
</dbReference>
<dbReference type="InterPro" id="IPR001365">
    <property type="entry name" value="A_deaminase_dom"/>
</dbReference>
<dbReference type="InterPro" id="IPR006331">
    <property type="entry name" value="ADGF"/>
</dbReference>
<evidence type="ECO:0000256" key="8">
    <source>
        <dbReference type="ARBA" id="ARBA00022801"/>
    </source>
</evidence>
<evidence type="ECO:0000256" key="10">
    <source>
        <dbReference type="SAM" id="SignalP"/>
    </source>
</evidence>
<evidence type="ECO:0000256" key="7">
    <source>
        <dbReference type="ARBA" id="ARBA00022729"/>
    </source>
</evidence>
<proteinExistence type="inferred from homology"/>
<dbReference type="InterPro" id="IPR006330">
    <property type="entry name" value="Ado/ade_deaminase"/>
</dbReference>
<dbReference type="EC" id="3.5.4.4" evidence="4"/>
<accession>A0A8C1GU78</accession>
<feature type="chain" id="PRO_5034875174" description="adenosine deaminase" evidence="10">
    <location>
        <begin position="31"/>
        <end position="532"/>
    </location>
</feature>
<dbReference type="GO" id="GO:0005615">
    <property type="term" value="C:extracellular space"/>
    <property type="evidence" value="ECO:0007669"/>
    <property type="project" value="InterPro"/>
</dbReference>
<sequence length="532" mass="60364">MSRINLKDLCISSMAALTVLMSLCIRECNPMPDPHQRELMLKQDMSQQVGGRVELTAAELQLDSLLHQLKLKEMAASPFPPSKHFFKVRHIVQKSPVFKLLQKMPKGKKWLLVYLGNICPSDDKMTVSLTGAALHIHSSAMVSVDWLVMNATYRPHCYICFTWDGSVQFLFSTNTPFLRWGCSFWKRLDVLRASLSDITAFDNSLMRNLTLFTEDPEMSYPTQDAVWDKFEKTFMALSGLITYAPVFKDYIYQGLKELYEDNIMYLELRLGQSKAYELDGTTHDRAWSLEVYRNTTEQFRANHPDFIGSRLIFSVHRSLSVSQVKQAVQEAIEMQRKYPDIIAGFDLVGREDTGRSIWYFRDALSLPSEIKTQLPFFFHAGETDLDGTDVDRNVLDALLFNTSRIGHGFALVHHPLAKQLSRTRGVAVELCPISNQVLKLVSDLRNHPAAVLMSDGHPIVVSSDDPTLFGTTGLSYDFYQVFVGIGGLSANLGTLKELAMNSIRYSSLSPQLQDKAITIWKEKWNKFVAENS</sequence>
<evidence type="ECO:0000259" key="11">
    <source>
        <dbReference type="Pfam" id="PF00962"/>
    </source>
</evidence>
<evidence type="ECO:0000313" key="14">
    <source>
        <dbReference type="Proteomes" id="UP000694427"/>
    </source>
</evidence>
<dbReference type="NCBIfam" id="TIGR01431">
    <property type="entry name" value="adm_rel"/>
    <property type="match status" value="1"/>
</dbReference>
<dbReference type="Pfam" id="PF00962">
    <property type="entry name" value="A_deaminase"/>
    <property type="match status" value="1"/>
</dbReference>
<comment type="catalytic activity">
    <reaction evidence="9">
        <text>adenosine + H2O + H(+) = inosine + NH4(+)</text>
        <dbReference type="Rhea" id="RHEA:24408"/>
        <dbReference type="ChEBI" id="CHEBI:15377"/>
        <dbReference type="ChEBI" id="CHEBI:15378"/>
        <dbReference type="ChEBI" id="CHEBI:16335"/>
        <dbReference type="ChEBI" id="CHEBI:17596"/>
        <dbReference type="ChEBI" id="CHEBI:28938"/>
        <dbReference type="EC" id="3.5.4.4"/>
    </reaction>
</comment>
<reference evidence="13" key="2">
    <citation type="submission" date="2025-09" db="UniProtKB">
        <authorList>
            <consortium name="Ensembl"/>
        </authorList>
    </citation>
    <scope>IDENTIFICATION</scope>
</reference>
<protein>
    <recommendedName>
        <fullName evidence="4">adenosine deaminase</fullName>
        <ecNumber evidence="4">3.5.4.4</ecNumber>
    </recommendedName>
</protein>
<dbReference type="CDD" id="cd01321">
    <property type="entry name" value="ADGF"/>
    <property type="match status" value="1"/>
</dbReference>
<reference evidence="13" key="1">
    <citation type="submission" date="2025-08" db="UniProtKB">
        <authorList>
            <consortium name="Ensembl"/>
        </authorList>
    </citation>
    <scope>IDENTIFICATION</scope>
</reference>
<keyword evidence="6" id="KW-0479">Metal-binding</keyword>
<feature type="domain" description="Adenosine/AMP deaminase N-terminal" evidence="12">
    <location>
        <begin position="35"/>
        <end position="101"/>
    </location>
</feature>
<comment type="similarity">
    <text evidence="3">Belongs to the metallo-dependent hydrolases superfamily. Adenosine and AMP deaminases family. ADGF subfamily.</text>
</comment>
<evidence type="ECO:0000256" key="4">
    <source>
        <dbReference type="ARBA" id="ARBA00012784"/>
    </source>
</evidence>
<dbReference type="GO" id="GO:0046103">
    <property type="term" value="P:inosine biosynthetic process"/>
    <property type="evidence" value="ECO:0007669"/>
    <property type="project" value="TreeGrafter"/>
</dbReference>
<feature type="domain" description="Adenosine deaminase" evidence="11">
    <location>
        <begin position="222"/>
        <end position="510"/>
    </location>
</feature>
<keyword evidence="8" id="KW-0378">Hydrolase</keyword>
<dbReference type="PANTHER" id="PTHR11409">
    <property type="entry name" value="ADENOSINE DEAMINASE"/>
    <property type="match status" value="1"/>
</dbReference>
<name>A0A8C1GU78_CYPCA</name>
<dbReference type="InterPro" id="IPR032466">
    <property type="entry name" value="Metal_Hydrolase"/>
</dbReference>
<evidence type="ECO:0000256" key="9">
    <source>
        <dbReference type="ARBA" id="ARBA00047764"/>
    </source>
</evidence>
<keyword evidence="14" id="KW-1185">Reference proteome</keyword>
<keyword evidence="7 10" id="KW-0732">Signal</keyword>
<evidence type="ECO:0000256" key="1">
    <source>
        <dbReference type="ARBA" id="ARBA00001947"/>
    </source>
</evidence>
<evidence type="ECO:0000259" key="12">
    <source>
        <dbReference type="Pfam" id="PF08451"/>
    </source>
</evidence>
<dbReference type="GO" id="GO:0004000">
    <property type="term" value="F:adenosine deaminase activity"/>
    <property type="evidence" value="ECO:0007669"/>
    <property type="project" value="InterPro"/>
</dbReference>
<organism evidence="13 14">
    <name type="scientific">Cyprinus carpio</name>
    <name type="common">Common carp</name>
    <dbReference type="NCBI Taxonomy" id="7962"/>
    <lineage>
        <taxon>Eukaryota</taxon>
        <taxon>Metazoa</taxon>
        <taxon>Chordata</taxon>
        <taxon>Craniata</taxon>
        <taxon>Vertebrata</taxon>
        <taxon>Euteleostomi</taxon>
        <taxon>Actinopterygii</taxon>
        <taxon>Neopterygii</taxon>
        <taxon>Teleostei</taxon>
        <taxon>Ostariophysi</taxon>
        <taxon>Cypriniformes</taxon>
        <taxon>Cyprinidae</taxon>
        <taxon>Cyprininae</taxon>
        <taxon>Cyprinus</taxon>
    </lineage>
</organism>
<dbReference type="GO" id="GO:0046872">
    <property type="term" value="F:metal ion binding"/>
    <property type="evidence" value="ECO:0007669"/>
    <property type="project" value="UniProtKB-KW"/>
</dbReference>
<dbReference type="AlphaFoldDB" id="A0A8C1GU78"/>
<evidence type="ECO:0000256" key="3">
    <source>
        <dbReference type="ARBA" id="ARBA00006083"/>
    </source>
</evidence>
<comment type="cofactor">
    <cofactor evidence="1">
        <name>Zn(2+)</name>
        <dbReference type="ChEBI" id="CHEBI:29105"/>
    </cofactor>
</comment>